<evidence type="ECO:0000256" key="1">
    <source>
        <dbReference type="SAM" id="Phobius"/>
    </source>
</evidence>
<evidence type="ECO:0000313" key="2">
    <source>
        <dbReference type="EMBL" id="MCL6221005.1"/>
    </source>
</evidence>
<sequence>MTDKGIKISPKYYKSDWDKLSLNGLNSDWNKAVDIFDDRMKGRFFKQIELLDKNPNRKVGIFAGFAIMALSCLLIETIEQFINGRIRTGQGMDEKAFYDFFQRSPDFSDFFNTQEKADIFYRQIRCGLLHQAQTKRESTIHIKSEKMLQWVDPNDIQKGIKIQRQKFHNEVLKIYENYCFDLRDSRNLNLKNKFKRKMEHIINQN</sequence>
<dbReference type="EMBL" id="JAKHSK010000090">
    <property type="protein sequence ID" value="MCL6221005.1"/>
    <property type="molecule type" value="Genomic_DNA"/>
</dbReference>
<name>A0A9X1ZXI4_9FLAO</name>
<reference evidence="2" key="1">
    <citation type="submission" date="2022-01" db="EMBL/GenBank/DDBJ databases">
        <title>Genome sequencing of Zunongwangia sp. M21534 genome.</title>
        <authorList>
            <person name="Chen Y."/>
            <person name="Dong C."/>
            <person name="Shao Z."/>
        </authorList>
    </citation>
    <scope>NUCLEOTIDE SEQUENCE</scope>
    <source>
        <strain evidence="2">MCCC M21534</strain>
    </source>
</reference>
<evidence type="ECO:0000313" key="3">
    <source>
        <dbReference type="Proteomes" id="UP001139521"/>
    </source>
</evidence>
<dbReference type="Proteomes" id="UP001139521">
    <property type="component" value="Unassembled WGS sequence"/>
</dbReference>
<organism evidence="2 3">
    <name type="scientific">Zunongwangia pacifica</name>
    <dbReference type="NCBI Taxonomy" id="2911062"/>
    <lineage>
        <taxon>Bacteria</taxon>
        <taxon>Pseudomonadati</taxon>
        <taxon>Bacteroidota</taxon>
        <taxon>Flavobacteriia</taxon>
        <taxon>Flavobacteriales</taxon>
        <taxon>Flavobacteriaceae</taxon>
        <taxon>Zunongwangia</taxon>
    </lineage>
</organism>
<keyword evidence="1" id="KW-1133">Transmembrane helix</keyword>
<keyword evidence="1" id="KW-0472">Membrane</keyword>
<gene>
    <name evidence="2" type="ORF">L1967_22175</name>
</gene>
<keyword evidence="3" id="KW-1185">Reference proteome</keyword>
<protein>
    <submittedName>
        <fullName evidence="2">Uncharacterized protein</fullName>
    </submittedName>
</protein>
<dbReference type="AlphaFoldDB" id="A0A9X1ZXI4"/>
<feature type="transmembrane region" description="Helical" evidence="1">
    <location>
        <begin position="59"/>
        <end position="78"/>
    </location>
</feature>
<keyword evidence="1" id="KW-0812">Transmembrane</keyword>
<comment type="caution">
    <text evidence="2">The sequence shown here is derived from an EMBL/GenBank/DDBJ whole genome shotgun (WGS) entry which is preliminary data.</text>
</comment>
<accession>A0A9X1ZXI4</accession>
<proteinExistence type="predicted"/>
<dbReference type="RefSeq" id="WP_249603667.1">
    <property type="nucleotide sequence ID" value="NZ_JAKHSK010000090.1"/>
</dbReference>